<dbReference type="AlphaFoldDB" id="A0A9P5Z9M5"/>
<dbReference type="Pfam" id="PF20153">
    <property type="entry name" value="DUF6535"/>
    <property type="match status" value="1"/>
</dbReference>
<sequence>MRCNAWKDEVQNLLIFAGLFSAVVTAFVIESYKLLQPDTNDTIISLLSTIANGQNQTVTPSSLPFSQAPYSVRINVCWFISLILSPTTVLVGTIALQWLREHQLYVGYSGKEKLAILHMRREAAEAWFLPQVFAMLPLLLQAALVLFLIGRTASTLSRRHYASSLTSRAFFLFPPSSSQNSPNSMSIQVSSISSASSIVRNCPSSDYISTLSPTGPQIRHQHIEMGDQTPFRCFSQFYSIVHP</sequence>
<feature type="transmembrane region" description="Helical" evidence="1">
    <location>
        <begin position="127"/>
        <end position="149"/>
    </location>
</feature>
<protein>
    <recommendedName>
        <fullName evidence="2">DUF6535 domain-containing protein</fullName>
    </recommendedName>
</protein>
<keyword evidence="1" id="KW-0472">Membrane</keyword>
<dbReference type="OrthoDB" id="3219854at2759"/>
<keyword evidence="1" id="KW-0812">Transmembrane</keyword>
<reference evidence="3" key="1">
    <citation type="submission" date="2020-11" db="EMBL/GenBank/DDBJ databases">
        <authorList>
            <consortium name="DOE Joint Genome Institute"/>
            <person name="Ahrendt S."/>
            <person name="Riley R."/>
            <person name="Andreopoulos W."/>
            <person name="Labutti K."/>
            <person name="Pangilinan J."/>
            <person name="Ruiz-Duenas F.J."/>
            <person name="Barrasa J.M."/>
            <person name="Sanchez-Garcia M."/>
            <person name="Camarero S."/>
            <person name="Miyauchi S."/>
            <person name="Serrano A."/>
            <person name="Linde D."/>
            <person name="Babiker R."/>
            <person name="Drula E."/>
            <person name="Ayuso-Fernandez I."/>
            <person name="Pacheco R."/>
            <person name="Padilla G."/>
            <person name="Ferreira P."/>
            <person name="Barriuso J."/>
            <person name="Kellner H."/>
            <person name="Castanera R."/>
            <person name="Alfaro M."/>
            <person name="Ramirez L."/>
            <person name="Pisabarro A.G."/>
            <person name="Kuo A."/>
            <person name="Tritt A."/>
            <person name="Lipzen A."/>
            <person name="He G."/>
            <person name="Yan M."/>
            <person name="Ng V."/>
            <person name="Cullen D."/>
            <person name="Martin F."/>
            <person name="Rosso M.-N."/>
            <person name="Henrissat B."/>
            <person name="Hibbett D."/>
            <person name="Martinez A.T."/>
            <person name="Grigoriev I.V."/>
        </authorList>
    </citation>
    <scope>NUCLEOTIDE SEQUENCE</scope>
    <source>
        <strain evidence="3">CIRM-BRFM 674</strain>
    </source>
</reference>
<evidence type="ECO:0000259" key="2">
    <source>
        <dbReference type="Pfam" id="PF20153"/>
    </source>
</evidence>
<proteinExistence type="predicted"/>
<organism evidence="3 4">
    <name type="scientific">Pholiota conissans</name>
    <dbReference type="NCBI Taxonomy" id="109636"/>
    <lineage>
        <taxon>Eukaryota</taxon>
        <taxon>Fungi</taxon>
        <taxon>Dikarya</taxon>
        <taxon>Basidiomycota</taxon>
        <taxon>Agaricomycotina</taxon>
        <taxon>Agaricomycetes</taxon>
        <taxon>Agaricomycetidae</taxon>
        <taxon>Agaricales</taxon>
        <taxon>Agaricineae</taxon>
        <taxon>Strophariaceae</taxon>
        <taxon>Pholiota</taxon>
    </lineage>
</organism>
<feature type="transmembrane region" description="Helical" evidence="1">
    <location>
        <begin position="76"/>
        <end position="99"/>
    </location>
</feature>
<evidence type="ECO:0000256" key="1">
    <source>
        <dbReference type="SAM" id="Phobius"/>
    </source>
</evidence>
<gene>
    <name evidence="3" type="ORF">BDN70DRAFT_180815</name>
</gene>
<comment type="caution">
    <text evidence="3">The sequence shown here is derived from an EMBL/GenBank/DDBJ whole genome shotgun (WGS) entry which is preliminary data.</text>
</comment>
<feature type="domain" description="DUF6535" evidence="2">
    <location>
        <begin position="3"/>
        <end position="150"/>
    </location>
</feature>
<feature type="transmembrane region" description="Helical" evidence="1">
    <location>
        <begin position="12"/>
        <end position="29"/>
    </location>
</feature>
<evidence type="ECO:0000313" key="3">
    <source>
        <dbReference type="EMBL" id="KAF9484152.1"/>
    </source>
</evidence>
<name>A0A9P5Z9M5_9AGAR</name>
<evidence type="ECO:0000313" key="4">
    <source>
        <dbReference type="Proteomes" id="UP000807469"/>
    </source>
</evidence>
<keyword evidence="4" id="KW-1185">Reference proteome</keyword>
<accession>A0A9P5Z9M5</accession>
<dbReference type="EMBL" id="MU155146">
    <property type="protein sequence ID" value="KAF9484152.1"/>
    <property type="molecule type" value="Genomic_DNA"/>
</dbReference>
<keyword evidence="1" id="KW-1133">Transmembrane helix</keyword>
<dbReference type="Proteomes" id="UP000807469">
    <property type="component" value="Unassembled WGS sequence"/>
</dbReference>
<dbReference type="InterPro" id="IPR045338">
    <property type="entry name" value="DUF6535"/>
</dbReference>